<dbReference type="InParanoid" id="I1BSL9"/>
<evidence type="ECO:0000313" key="2">
    <source>
        <dbReference type="Proteomes" id="UP000009138"/>
    </source>
</evidence>
<dbReference type="RefSeq" id="XP_067514595.1">
    <property type="nucleotide sequence ID" value="XM_067658494.1"/>
</dbReference>
<organism evidence="1 2">
    <name type="scientific">Rhizopus delemar (strain RA 99-880 / ATCC MYA-4621 / FGSC 9543 / NRRL 43880)</name>
    <name type="common">Mucormycosis agent</name>
    <name type="synonym">Rhizopus arrhizus var. delemar</name>
    <dbReference type="NCBI Taxonomy" id="246409"/>
    <lineage>
        <taxon>Eukaryota</taxon>
        <taxon>Fungi</taxon>
        <taxon>Fungi incertae sedis</taxon>
        <taxon>Mucoromycota</taxon>
        <taxon>Mucoromycotina</taxon>
        <taxon>Mucoromycetes</taxon>
        <taxon>Mucorales</taxon>
        <taxon>Mucorineae</taxon>
        <taxon>Rhizopodaceae</taxon>
        <taxon>Rhizopus</taxon>
    </lineage>
</organism>
<dbReference type="GeneID" id="93610875"/>
<keyword evidence="2" id="KW-1185">Reference proteome</keyword>
<sequence>MAFSTLCFVLLCSPNKDSMGIVNVQMKVVAQYKQSAIGVLCCLVIKREDNDGLYDLDKDREELGEEDTRFWQ</sequence>
<dbReference type="EMBL" id="CH476733">
    <property type="protein sequence ID" value="EIE79199.1"/>
    <property type="molecule type" value="Genomic_DNA"/>
</dbReference>
<dbReference type="AlphaFoldDB" id="I1BSL9"/>
<proteinExistence type="predicted"/>
<protein>
    <submittedName>
        <fullName evidence="1">Uncharacterized protein</fullName>
    </submittedName>
</protein>
<dbReference type="Proteomes" id="UP000009138">
    <property type="component" value="Unassembled WGS sequence"/>
</dbReference>
<gene>
    <name evidence="1" type="ORF">RO3G_03904</name>
</gene>
<evidence type="ECO:0000313" key="1">
    <source>
        <dbReference type="EMBL" id="EIE79199.1"/>
    </source>
</evidence>
<accession>I1BSL9</accession>
<name>I1BSL9_RHIO9</name>
<dbReference type="VEuPathDB" id="FungiDB:RO3G_03904"/>
<reference evidence="1 2" key="1">
    <citation type="journal article" date="2009" name="PLoS Genet.">
        <title>Genomic analysis of the basal lineage fungus Rhizopus oryzae reveals a whole-genome duplication.</title>
        <authorList>
            <person name="Ma L.-J."/>
            <person name="Ibrahim A.S."/>
            <person name="Skory C."/>
            <person name="Grabherr M.G."/>
            <person name="Burger G."/>
            <person name="Butler M."/>
            <person name="Elias M."/>
            <person name="Idnurm A."/>
            <person name="Lang B.F."/>
            <person name="Sone T."/>
            <person name="Abe A."/>
            <person name="Calvo S.E."/>
            <person name="Corrochano L.M."/>
            <person name="Engels R."/>
            <person name="Fu J."/>
            <person name="Hansberg W."/>
            <person name="Kim J.-M."/>
            <person name="Kodira C.D."/>
            <person name="Koehrsen M.J."/>
            <person name="Liu B."/>
            <person name="Miranda-Saavedra D."/>
            <person name="O'Leary S."/>
            <person name="Ortiz-Castellanos L."/>
            <person name="Poulter R."/>
            <person name="Rodriguez-Romero J."/>
            <person name="Ruiz-Herrera J."/>
            <person name="Shen Y.-Q."/>
            <person name="Zeng Q."/>
            <person name="Galagan J."/>
            <person name="Birren B.W."/>
            <person name="Cuomo C.A."/>
            <person name="Wickes B.L."/>
        </authorList>
    </citation>
    <scope>NUCLEOTIDE SEQUENCE [LARGE SCALE GENOMIC DNA]</scope>
    <source>
        <strain evidence="2">RA 99-880 / ATCC MYA-4621 / FGSC 9543 / NRRL 43880</strain>
    </source>
</reference>